<keyword evidence="3" id="KW-1185">Reference proteome</keyword>
<sequence>MSSQESQQLHAHFDLRSIGSPKGAGSPGTISHISPHQLSPTLSPSGKSKNPAVPVVAPPLEPEPHNIVDFSRNALEQQDTYMKLINVNTFESEDYGIGLRRSSSQPLKGINSPVKKKQGRGRSQGKEDTQESVVAPVANEEFGRKKLIEVIKQNAMRRFPKSNAYQARYKDLCTKYMKNGTELSLNLDIVQRLDVKVFIAIVQDFKKLKFIQLFSEFCSLQQLERKNSLIELPANKQAEMETKKFSQNTGDTLLLVRAFKDNMQENRNLKQIHIIGMKFSREAFTIFGEGIAKAKSLKKLIFNQTNIGQYGLAELALGFSQCSSVEYLDLQCNNLNDSHGYTLAKIISTQFEMRDNLKWKLGLRLPQEIDVSKLGIRYIHLGRNSIGNKGAYQLAQAIKQDAYLRGVNLRKNKIGESGIRELLNATHANSNLLVMDVTHNHSSYDKKQYNLQFRDELLRNLQGTIHNYIDRAAGVNSQPQTPQQASSKKLTPGAQFKGPQSYKQSRINYEWLVPELFGIRIKARAESQSSRASLFGKDEKANKKSQFIQFATQIANKLSMQYSEVVRAFIGDNYQSVIGKLRSASSSSINHNHNSSQGSQVRSSRRGQSAPKSHPVQHGQYVVMDEIEGGENSYISPSNFSPSDKRTLDSIQVLPQKSAVSRGGSKKRIQSATNNIAPQKLSLSPKQTVPSLKIAPKVSQALRAQQDMAHYIRQLELENNHLKNLMQQRGVFNEQPVQLTNVKNDGVTSGFQQLKNLSYLQRATAGAAVQIQNQSVEYGRRQKNPDLDIIDISLPAGQQKLRRK</sequence>
<accession>A0A8J8P099</accession>
<feature type="compositionally biased region" description="Polar residues" evidence="1">
    <location>
        <begin position="475"/>
        <end position="489"/>
    </location>
</feature>
<evidence type="ECO:0000313" key="2">
    <source>
        <dbReference type="EMBL" id="TNV85036.1"/>
    </source>
</evidence>
<dbReference type="Gene3D" id="3.80.10.10">
    <property type="entry name" value="Ribonuclease Inhibitor"/>
    <property type="match status" value="2"/>
</dbReference>
<dbReference type="PANTHER" id="PTHR24110:SF3">
    <property type="entry name" value="CENTROSOMAL PROTEIN OF 78 KDA"/>
    <property type="match status" value="1"/>
</dbReference>
<evidence type="ECO:0000313" key="3">
    <source>
        <dbReference type="Proteomes" id="UP000785679"/>
    </source>
</evidence>
<dbReference type="Proteomes" id="UP000785679">
    <property type="component" value="Unassembled WGS sequence"/>
</dbReference>
<feature type="compositionally biased region" description="Low complexity" evidence="1">
    <location>
        <begin position="585"/>
        <end position="609"/>
    </location>
</feature>
<feature type="region of interest" description="Disordered" evidence="1">
    <location>
        <begin position="585"/>
        <end position="619"/>
    </location>
</feature>
<evidence type="ECO:0000256" key="1">
    <source>
        <dbReference type="SAM" id="MobiDB-lite"/>
    </source>
</evidence>
<comment type="caution">
    <text evidence="2">The sequence shown here is derived from an EMBL/GenBank/DDBJ whole genome shotgun (WGS) entry which is preliminary data.</text>
</comment>
<proteinExistence type="predicted"/>
<dbReference type="EMBL" id="RRYP01002203">
    <property type="protein sequence ID" value="TNV85036.1"/>
    <property type="molecule type" value="Genomic_DNA"/>
</dbReference>
<dbReference type="AlphaFoldDB" id="A0A8J8P099"/>
<dbReference type="SMART" id="SM00368">
    <property type="entry name" value="LRR_RI"/>
    <property type="match status" value="4"/>
</dbReference>
<dbReference type="PANTHER" id="PTHR24110">
    <property type="entry name" value="CENTROSOMAL PROTEIN OF 78 KDA"/>
    <property type="match status" value="1"/>
</dbReference>
<protein>
    <recommendedName>
        <fullName evidence="4">Leucine Rich Repeat family protein</fullName>
    </recommendedName>
</protein>
<organism evidence="2 3">
    <name type="scientific">Halteria grandinella</name>
    <dbReference type="NCBI Taxonomy" id="5974"/>
    <lineage>
        <taxon>Eukaryota</taxon>
        <taxon>Sar</taxon>
        <taxon>Alveolata</taxon>
        <taxon>Ciliophora</taxon>
        <taxon>Intramacronucleata</taxon>
        <taxon>Spirotrichea</taxon>
        <taxon>Stichotrichia</taxon>
        <taxon>Sporadotrichida</taxon>
        <taxon>Halteriidae</taxon>
        <taxon>Halteria</taxon>
    </lineage>
</organism>
<feature type="region of interest" description="Disordered" evidence="1">
    <location>
        <begin position="101"/>
        <end position="132"/>
    </location>
</feature>
<feature type="region of interest" description="Disordered" evidence="1">
    <location>
        <begin position="473"/>
        <end position="501"/>
    </location>
</feature>
<reference evidence="2" key="1">
    <citation type="submission" date="2019-06" db="EMBL/GenBank/DDBJ databases">
        <authorList>
            <person name="Zheng W."/>
        </authorList>
    </citation>
    <scope>NUCLEOTIDE SEQUENCE</scope>
    <source>
        <strain evidence="2">QDHG01</strain>
    </source>
</reference>
<gene>
    <name evidence="2" type="ORF">FGO68_gene1411</name>
</gene>
<name>A0A8J8P099_HALGN</name>
<dbReference type="OrthoDB" id="78308at2759"/>
<feature type="region of interest" description="Disordered" evidence="1">
    <location>
        <begin position="1"/>
        <end position="61"/>
    </location>
</feature>
<dbReference type="SUPFAM" id="SSF52047">
    <property type="entry name" value="RNI-like"/>
    <property type="match status" value="1"/>
</dbReference>
<evidence type="ECO:0008006" key="4">
    <source>
        <dbReference type="Google" id="ProtNLM"/>
    </source>
</evidence>
<dbReference type="InterPro" id="IPR032675">
    <property type="entry name" value="LRR_dom_sf"/>
</dbReference>
<feature type="compositionally biased region" description="Polar residues" evidence="1">
    <location>
        <begin position="28"/>
        <end position="48"/>
    </location>
</feature>